<name>A0A147BWP5_IXORI</name>
<evidence type="ECO:0000313" key="2">
    <source>
        <dbReference type="EMBL" id="JAR95150.1"/>
    </source>
</evidence>
<dbReference type="AlphaFoldDB" id="A0A147BWP5"/>
<organism evidence="2">
    <name type="scientific">Ixodes ricinus</name>
    <name type="common">Common tick</name>
    <name type="synonym">Acarus ricinus</name>
    <dbReference type="NCBI Taxonomy" id="34613"/>
    <lineage>
        <taxon>Eukaryota</taxon>
        <taxon>Metazoa</taxon>
        <taxon>Ecdysozoa</taxon>
        <taxon>Arthropoda</taxon>
        <taxon>Chelicerata</taxon>
        <taxon>Arachnida</taxon>
        <taxon>Acari</taxon>
        <taxon>Parasitiformes</taxon>
        <taxon>Ixodida</taxon>
        <taxon>Ixodoidea</taxon>
        <taxon>Ixodidae</taxon>
        <taxon>Ixodinae</taxon>
        <taxon>Ixodes</taxon>
    </lineage>
</organism>
<sequence length="154" mass="17232">MLRFVLVLALVCGCYASDSLLPRCSDEVCRRDPHCVYHRGQSVCWDVKSEADEGDICRCCQNCIAGTNVFIEEECHSNIRSCQTPDCPKVKCRYNSYIPLCSCCQNCIPRDCKPEERDEYWPNCAAVRCAACPQGTTSSSSPCRCCDTCDEPQS</sequence>
<feature type="chain" id="PRO_5007543173" evidence="1">
    <location>
        <begin position="17"/>
        <end position="154"/>
    </location>
</feature>
<evidence type="ECO:0000256" key="1">
    <source>
        <dbReference type="SAM" id="SignalP"/>
    </source>
</evidence>
<keyword evidence="1" id="KW-0732">Signal</keyword>
<accession>A0A147BWP5</accession>
<dbReference type="EMBL" id="GEGO01000254">
    <property type="protein sequence ID" value="JAR95150.1"/>
    <property type="molecule type" value="Transcribed_RNA"/>
</dbReference>
<proteinExistence type="predicted"/>
<reference evidence="2" key="1">
    <citation type="journal article" date="2018" name="PLoS Negl. Trop. Dis.">
        <title>Sialome diversity of ticks revealed by RNAseq of single tick salivary glands.</title>
        <authorList>
            <person name="Perner J."/>
            <person name="Kropackova S."/>
            <person name="Kopacek P."/>
            <person name="Ribeiro J.M."/>
        </authorList>
    </citation>
    <scope>NUCLEOTIDE SEQUENCE</scope>
    <source>
        <strain evidence="2">Siblings of single egg batch collected in Ceske Budejovice</strain>
        <tissue evidence="2">Salivary glands</tissue>
    </source>
</reference>
<protein>
    <submittedName>
        <fullName evidence="2">Uncharacterized protein</fullName>
    </submittedName>
</protein>
<feature type="signal peptide" evidence="1">
    <location>
        <begin position="1"/>
        <end position="16"/>
    </location>
</feature>